<keyword evidence="6 9" id="KW-1133">Transmembrane helix</keyword>
<evidence type="ECO:0000256" key="4">
    <source>
        <dbReference type="ARBA" id="ARBA00022475"/>
    </source>
</evidence>
<feature type="transmembrane region" description="Helical" evidence="9">
    <location>
        <begin position="342"/>
        <end position="360"/>
    </location>
</feature>
<evidence type="ECO:0000256" key="7">
    <source>
        <dbReference type="ARBA" id="ARBA00023136"/>
    </source>
</evidence>
<evidence type="ECO:0000256" key="3">
    <source>
        <dbReference type="ARBA" id="ARBA00022448"/>
    </source>
</evidence>
<accession>A0ABQ2M0B7</accession>
<name>A0ABQ2M0B7_9MICC</name>
<evidence type="ECO:0000313" key="11">
    <source>
        <dbReference type="Proteomes" id="UP000642509"/>
    </source>
</evidence>
<keyword evidence="11" id="KW-1185">Reference proteome</keyword>
<sequence length="366" mass="39029">MTAPYEHRNPEAQTAPLGADYQTVHPGGPDGLPPEAGGTGRYPEAGGVGRRPWRTAGPLLIGVVLTLGLIVASLFVGVYDIATAEGGWEMFFITRVPRTIALVLAGAAMAMSGLVMQLMTQNRFVEPTTTGTTEWAGLGLLVTMLVVPSATIFDRMLGSILFAFVGTMVFFLFLQRVTLKSSLIVPIIGIMLGAVVGAVSTYLALQTDMLQQLGIWFAGSFTGVVRGRYELLFIVLAVGILIFLLADRFTVAGLGKDIATNVGLNYNMVLLTGVSMIAIVTGVVTVVIGALPFLGLIVPNVVSMFRGDNLRTNLPWVCLVGIWVVMVCDIIGRVVIMPFEVPVSLILGVVGAVVFIGLLVRRRKHV</sequence>
<feature type="transmembrane region" description="Helical" evidence="9">
    <location>
        <begin position="135"/>
        <end position="153"/>
    </location>
</feature>
<evidence type="ECO:0000256" key="6">
    <source>
        <dbReference type="ARBA" id="ARBA00022989"/>
    </source>
</evidence>
<feature type="region of interest" description="Disordered" evidence="8">
    <location>
        <begin position="1"/>
        <end position="48"/>
    </location>
</feature>
<feature type="transmembrane region" description="Helical" evidence="9">
    <location>
        <begin position="59"/>
        <end position="79"/>
    </location>
</feature>
<comment type="caution">
    <text evidence="10">The sequence shown here is derived from an EMBL/GenBank/DDBJ whole genome shotgun (WGS) entry which is preliminary data.</text>
</comment>
<evidence type="ECO:0000256" key="2">
    <source>
        <dbReference type="ARBA" id="ARBA00007935"/>
    </source>
</evidence>
<gene>
    <name evidence="10" type="ORF">GCM10010977_17440</name>
</gene>
<dbReference type="Proteomes" id="UP000642509">
    <property type="component" value="Unassembled WGS sequence"/>
</dbReference>
<feature type="transmembrane region" description="Helical" evidence="9">
    <location>
        <begin position="100"/>
        <end position="120"/>
    </location>
</feature>
<evidence type="ECO:0000256" key="5">
    <source>
        <dbReference type="ARBA" id="ARBA00022692"/>
    </source>
</evidence>
<feature type="transmembrane region" description="Helical" evidence="9">
    <location>
        <begin position="269"/>
        <end position="302"/>
    </location>
</feature>
<keyword evidence="4" id="KW-1003">Cell membrane</keyword>
<keyword evidence="5 9" id="KW-0812">Transmembrane</keyword>
<dbReference type="EMBL" id="BMLQ01000004">
    <property type="protein sequence ID" value="GGO45212.1"/>
    <property type="molecule type" value="Genomic_DNA"/>
</dbReference>
<dbReference type="Gene3D" id="1.10.3470.10">
    <property type="entry name" value="ABC transporter involved in vitamin B12 uptake, BtuC"/>
    <property type="match status" value="1"/>
</dbReference>
<protein>
    <submittedName>
        <fullName evidence="10">Iron ABC transporter permease</fullName>
    </submittedName>
</protein>
<comment type="subcellular location">
    <subcellularLocation>
        <location evidence="1">Cell membrane</location>
        <topology evidence="1">Multi-pass membrane protein</topology>
    </subcellularLocation>
</comment>
<organism evidence="10 11">
    <name type="scientific">Citricoccus zhacaiensis</name>
    <dbReference type="NCBI Taxonomy" id="489142"/>
    <lineage>
        <taxon>Bacteria</taxon>
        <taxon>Bacillati</taxon>
        <taxon>Actinomycetota</taxon>
        <taxon>Actinomycetes</taxon>
        <taxon>Micrococcales</taxon>
        <taxon>Micrococcaceae</taxon>
        <taxon>Citricoccus</taxon>
    </lineage>
</organism>
<feature type="transmembrane region" description="Helical" evidence="9">
    <location>
        <begin position="231"/>
        <end position="249"/>
    </location>
</feature>
<evidence type="ECO:0000313" key="10">
    <source>
        <dbReference type="EMBL" id="GGO45212.1"/>
    </source>
</evidence>
<proteinExistence type="inferred from homology"/>
<dbReference type="PANTHER" id="PTHR30472">
    <property type="entry name" value="FERRIC ENTEROBACTIN TRANSPORT SYSTEM PERMEASE PROTEIN"/>
    <property type="match status" value="1"/>
</dbReference>
<keyword evidence="7 9" id="KW-0472">Membrane</keyword>
<dbReference type="PANTHER" id="PTHR30472:SF27">
    <property type="entry name" value="PETROBACTIN IMPORT SYSTEM PERMEASE PROTEIN YCLN"/>
    <property type="match status" value="1"/>
</dbReference>
<feature type="transmembrane region" description="Helical" evidence="9">
    <location>
        <begin position="314"/>
        <end position="336"/>
    </location>
</feature>
<dbReference type="InterPro" id="IPR037294">
    <property type="entry name" value="ABC_BtuC-like"/>
</dbReference>
<dbReference type="SUPFAM" id="SSF81345">
    <property type="entry name" value="ABC transporter involved in vitamin B12 uptake, BtuC"/>
    <property type="match status" value="1"/>
</dbReference>
<keyword evidence="3" id="KW-0813">Transport</keyword>
<dbReference type="CDD" id="cd06550">
    <property type="entry name" value="TM_ABC_iron-siderophores_like"/>
    <property type="match status" value="1"/>
</dbReference>
<feature type="transmembrane region" description="Helical" evidence="9">
    <location>
        <begin position="183"/>
        <end position="205"/>
    </location>
</feature>
<evidence type="ECO:0000256" key="9">
    <source>
        <dbReference type="SAM" id="Phobius"/>
    </source>
</evidence>
<evidence type="ECO:0000256" key="8">
    <source>
        <dbReference type="SAM" id="MobiDB-lite"/>
    </source>
</evidence>
<reference evidence="11" key="1">
    <citation type="journal article" date="2019" name="Int. J. Syst. Evol. Microbiol.">
        <title>The Global Catalogue of Microorganisms (GCM) 10K type strain sequencing project: providing services to taxonomists for standard genome sequencing and annotation.</title>
        <authorList>
            <consortium name="The Broad Institute Genomics Platform"/>
            <consortium name="The Broad Institute Genome Sequencing Center for Infectious Disease"/>
            <person name="Wu L."/>
            <person name="Ma J."/>
        </authorList>
    </citation>
    <scope>NUCLEOTIDE SEQUENCE [LARGE SCALE GENOMIC DNA]</scope>
    <source>
        <strain evidence="11">CGMCC 1.7064</strain>
    </source>
</reference>
<comment type="similarity">
    <text evidence="2">Belongs to the binding-protein-dependent transport system permease family. FecCD subfamily.</text>
</comment>
<feature type="transmembrane region" description="Helical" evidence="9">
    <location>
        <begin position="160"/>
        <end position="177"/>
    </location>
</feature>
<dbReference type="Pfam" id="PF01032">
    <property type="entry name" value="FecCD"/>
    <property type="match status" value="1"/>
</dbReference>
<dbReference type="InterPro" id="IPR000522">
    <property type="entry name" value="ABC_transptr_permease_BtuC"/>
</dbReference>
<evidence type="ECO:0000256" key="1">
    <source>
        <dbReference type="ARBA" id="ARBA00004651"/>
    </source>
</evidence>
<feature type="compositionally biased region" description="Basic and acidic residues" evidence="8">
    <location>
        <begin position="1"/>
        <end position="10"/>
    </location>
</feature>